<dbReference type="InterPro" id="IPR003594">
    <property type="entry name" value="HATPase_dom"/>
</dbReference>
<dbReference type="InterPro" id="IPR050267">
    <property type="entry name" value="Anti-sigma-factor_SerPK"/>
</dbReference>
<gene>
    <name evidence="4" type="ORF">AB0H04_46205</name>
</gene>
<dbReference type="InterPro" id="IPR036457">
    <property type="entry name" value="PPM-type-like_dom_sf"/>
</dbReference>
<name>A0ABV3AQ62_9ACTN</name>
<dbReference type="Gene3D" id="3.60.40.10">
    <property type="entry name" value="PPM-type phosphatase domain"/>
    <property type="match status" value="1"/>
</dbReference>
<dbReference type="Pfam" id="PF13581">
    <property type="entry name" value="HATPase_c_2"/>
    <property type="match status" value="1"/>
</dbReference>
<evidence type="ECO:0000313" key="4">
    <source>
        <dbReference type="EMBL" id="MEU5714096.1"/>
    </source>
</evidence>
<dbReference type="InterPro" id="IPR036890">
    <property type="entry name" value="HATPase_C_sf"/>
</dbReference>
<keyword evidence="1" id="KW-0418">Kinase</keyword>
<dbReference type="Pfam" id="PF07228">
    <property type="entry name" value="SpoIIE"/>
    <property type="match status" value="1"/>
</dbReference>
<dbReference type="EMBL" id="JBFAEG010000073">
    <property type="protein sequence ID" value="MEU5714096.1"/>
    <property type="molecule type" value="Genomic_DNA"/>
</dbReference>
<evidence type="ECO:0000259" key="3">
    <source>
        <dbReference type="Pfam" id="PF13581"/>
    </source>
</evidence>
<keyword evidence="1" id="KW-0723">Serine/threonine-protein kinase</keyword>
<dbReference type="PANTHER" id="PTHR35526:SF3">
    <property type="entry name" value="ANTI-SIGMA-F FACTOR RSBW"/>
    <property type="match status" value="1"/>
</dbReference>
<organism evidence="4 5">
    <name type="scientific">Streptomyces flaveolus</name>
    <dbReference type="NCBI Taxonomy" id="67297"/>
    <lineage>
        <taxon>Bacteria</taxon>
        <taxon>Bacillati</taxon>
        <taxon>Actinomycetota</taxon>
        <taxon>Actinomycetes</taxon>
        <taxon>Kitasatosporales</taxon>
        <taxon>Streptomycetaceae</taxon>
        <taxon>Streptomyces</taxon>
    </lineage>
</organism>
<evidence type="ECO:0000313" key="5">
    <source>
        <dbReference type="Proteomes" id="UP001551011"/>
    </source>
</evidence>
<keyword evidence="5" id="KW-1185">Reference proteome</keyword>
<sequence length="280" mass="29909">MPEGSLLALYTDGLIESRHRDVDTALKLLGSLLADASASLEATCDGLLSAMLPNRPADDVALLVARTQALDAGHVAKLDLLSDPAAVSGARALAAEQLVRWGLEELAFTTQLLVSELVTNAIRYASSPLQLRLILQPTTLQREVSDSSSTAPRLRRTRAYDEGGRGLRLVARNDGTLGLAIHAGREGHLDGTVPHRLVIAGPRPTRRLRMTPLRSGGGVGAVGVHGLLKKFDQRVERGGVVHRTGDDERAFEAGDRGDCPAARVRFRRAALNQEGGECVD</sequence>
<comment type="caution">
    <text evidence="4">The sequence shown here is derived from an EMBL/GenBank/DDBJ whole genome shotgun (WGS) entry which is preliminary data.</text>
</comment>
<dbReference type="Proteomes" id="UP001551011">
    <property type="component" value="Unassembled WGS sequence"/>
</dbReference>
<evidence type="ECO:0000259" key="2">
    <source>
        <dbReference type="Pfam" id="PF07228"/>
    </source>
</evidence>
<keyword evidence="1" id="KW-0808">Transferase</keyword>
<protein>
    <submittedName>
        <fullName evidence="4">SpoIIE family protein phosphatase</fullName>
    </submittedName>
</protein>
<reference evidence="4 5" key="1">
    <citation type="submission" date="2024-06" db="EMBL/GenBank/DDBJ databases">
        <title>The Natural Products Discovery Center: Release of the First 8490 Sequenced Strains for Exploring Actinobacteria Biosynthetic Diversity.</title>
        <authorList>
            <person name="Kalkreuter E."/>
            <person name="Kautsar S.A."/>
            <person name="Yang D."/>
            <person name="Bader C.D."/>
            <person name="Teijaro C.N."/>
            <person name="Fluegel L."/>
            <person name="Davis C.M."/>
            <person name="Simpson J.R."/>
            <person name="Lauterbach L."/>
            <person name="Steele A.D."/>
            <person name="Gui C."/>
            <person name="Meng S."/>
            <person name="Li G."/>
            <person name="Viehrig K."/>
            <person name="Ye F."/>
            <person name="Su P."/>
            <person name="Kiefer A.F."/>
            <person name="Nichols A."/>
            <person name="Cepeda A.J."/>
            <person name="Yan W."/>
            <person name="Fan B."/>
            <person name="Jiang Y."/>
            <person name="Adhikari A."/>
            <person name="Zheng C.-J."/>
            <person name="Schuster L."/>
            <person name="Cowan T.M."/>
            <person name="Smanski M.J."/>
            <person name="Chevrette M.G."/>
            <person name="De Carvalho L.P.S."/>
            <person name="Shen B."/>
        </authorList>
    </citation>
    <scope>NUCLEOTIDE SEQUENCE [LARGE SCALE GENOMIC DNA]</scope>
    <source>
        <strain evidence="4 5">NPDC020594</strain>
    </source>
</reference>
<dbReference type="CDD" id="cd16936">
    <property type="entry name" value="HATPase_RsbW-like"/>
    <property type="match status" value="1"/>
</dbReference>
<dbReference type="PANTHER" id="PTHR35526">
    <property type="entry name" value="ANTI-SIGMA-F FACTOR RSBW-RELATED"/>
    <property type="match status" value="1"/>
</dbReference>
<proteinExistence type="predicted"/>
<dbReference type="InterPro" id="IPR001932">
    <property type="entry name" value="PPM-type_phosphatase-like_dom"/>
</dbReference>
<accession>A0ABV3AQ62</accession>
<dbReference type="Gene3D" id="3.30.565.10">
    <property type="entry name" value="Histidine kinase-like ATPase, C-terminal domain"/>
    <property type="match status" value="1"/>
</dbReference>
<feature type="domain" description="Histidine kinase/HSP90-like ATPase" evidence="3">
    <location>
        <begin position="82"/>
        <end position="172"/>
    </location>
</feature>
<dbReference type="SUPFAM" id="SSF55874">
    <property type="entry name" value="ATPase domain of HSP90 chaperone/DNA topoisomerase II/histidine kinase"/>
    <property type="match status" value="1"/>
</dbReference>
<evidence type="ECO:0000256" key="1">
    <source>
        <dbReference type="ARBA" id="ARBA00022527"/>
    </source>
</evidence>
<feature type="domain" description="PPM-type phosphatase" evidence="2">
    <location>
        <begin position="1"/>
        <end position="67"/>
    </location>
</feature>